<proteinExistence type="inferred from homology"/>
<comment type="caution">
    <text evidence="11">The sequence shown here is derived from an EMBL/GenBank/DDBJ whole genome shotgun (WGS) entry which is preliminary data.</text>
</comment>
<reference evidence="11 12" key="1">
    <citation type="submission" date="2017-04" db="EMBL/GenBank/DDBJ databases">
        <title>Draft genome sequence of Tuber borchii Vittad., a whitish edible truffle.</title>
        <authorList>
            <consortium name="DOE Joint Genome Institute"/>
            <person name="Murat C."/>
            <person name="Kuo A."/>
            <person name="Barry K.W."/>
            <person name="Clum A."/>
            <person name="Dockter R.B."/>
            <person name="Fauchery L."/>
            <person name="Iotti M."/>
            <person name="Kohler A."/>
            <person name="Labutti K."/>
            <person name="Lindquist E.A."/>
            <person name="Lipzen A."/>
            <person name="Ohm R.A."/>
            <person name="Wang M."/>
            <person name="Grigoriev I.V."/>
            <person name="Zambonelli A."/>
            <person name="Martin F.M."/>
        </authorList>
    </citation>
    <scope>NUCLEOTIDE SEQUENCE [LARGE SCALE GENOMIC DNA]</scope>
    <source>
        <strain evidence="11 12">Tbo3840</strain>
    </source>
</reference>
<dbReference type="InterPro" id="IPR011502">
    <property type="entry name" value="Nucleoporin_Nup85"/>
</dbReference>
<evidence type="ECO:0000313" key="11">
    <source>
        <dbReference type="EMBL" id="PUU75602.1"/>
    </source>
</evidence>
<comment type="function">
    <text evidence="9">Functions as a component of the nuclear pore complex (NPC).</text>
</comment>
<comment type="subcellular location">
    <subcellularLocation>
        <location evidence="1 9">Nucleus</location>
        <location evidence="1 9">Nuclear pore complex</location>
    </subcellularLocation>
</comment>
<dbReference type="EMBL" id="NESQ01000223">
    <property type="protein sequence ID" value="PUU75602.1"/>
    <property type="molecule type" value="Genomic_DNA"/>
</dbReference>
<evidence type="ECO:0000313" key="12">
    <source>
        <dbReference type="Proteomes" id="UP000244722"/>
    </source>
</evidence>
<feature type="compositionally biased region" description="Acidic residues" evidence="10">
    <location>
        <begin position="7"/>
        <end position="31"/>
    </location>
</feature>
<evidence type="ECO:0000256" key="6">
    <source>
        <dbReference type="ARBA" id="ARBA00023010"/>
    </source>
</evidence>
<dbReference type="GO" id="GO:0006406">
    <property type="term" value="P:mRNA export from nucleus"/>
    <property type="evidence" value="ECO:0007669"/>
    <property type="project" value="TreeGrafter"/>
</dbReference>
<evidence type="ECO:0000256" key="9">
    <source>
        <dbReference type="RuleBase" id="RU365073"/>
    </source>
</evidence>
<dbReference type="GO" id="GO:0031965">
    <property type="term" value="C:nuclear membrane"/>
    <property type="evidence" value="ECO:0007669"/>
    <property type="project" value="UniProtKB-UniRule"/>
</dbReference>
<dbReference type="Pfam" id="PF07575">
    <property type="entry name" value="Nucleopor_Nup85"/>
    <property type="match status" value="1"/>
</dbReference>
<organism evidence="11 12">
    <name type="scientific">Tuber borchii</name>
    <name type="common">White truffle</name>
    <dbReference type="NCBI Taxonomy" id="42251"/>
    <lineage>
        <taxon>Eukaryota</taxon>
        <taxon>Fungi</taxon>
        <taxon>Dikarya</taxon>
        <taxon>Ascomycota</taxon>
        <taxon>Pezizomycotina</taxon>
        <taxon>Pezizomycetes</taxon>
        <taxon>Pezizales</taxon>
        <taxon>Tuberaceae</taxon>
        <taxon>Tuber</taxon>
    </lineage>
</organism>
<dbReference type="GO" id="GO:0017056">
    <property type="term" value="F:structural constituent of nuclear pore"/>
    <property type="evidence" value="ECO:0007669"/>
    <property type="project" value="TreeGrafter"/>
</dbReference>
<dbReference type="PANTHER" id="PTHR13373">
    <property type="entry name" value="FROUNT PROTEIN-RELATED"/>
    <property type="match status" value="1"/>
</dbReference>
<evidence type="ECO:0000256" key="5">
    <source>
        <dbReference type="ARBA" id="ARBA00022927"/>
    </source>
</evidence>
<dbReference type="AlphaFoldDB" id="A0A2T6ZJE1"/>
<keyword evidence="8 9" id="KW-0539">Nucleus</keyword>
<evidence type="ECO:0000256" key="3">
    <source>
        <dbReference type="ARBA" id="ARBA00022448"/>
    </source>
</evidence>
<keyword evidence="7 9" id="KW-0906">Nuclear pore complex</keyword>
<dbReference type="PANTHER" id="PTHR13373:SF21">
    <property type="entry name" value="NUCLEAR PORE COMPLEX PROTEIN NUP85"/>
    <property type="match status" value="1"/>
</dbReference>
<comment type="similarity">
    <text evidence="2 9">Belongs to the nucleoporin Nup85 family.</text>
</comment>
<protein>
    <recommendedName>
        <fullName evidence="9">Nuclear pore complex protein Nup85</fullName>
    </recommendedName>
</protein>
<comment type="subunit">
    <text evidence="9">Component of the nuclear pore complex (NPC).</text>
</comment>
<evidence type="ECO:0000256" key="10">
    <source>
        <dbReference type="SAM" id="MobiDB-lite"/>
    </source>
</evidence>
<feature type="region of interest" description="Disordered" evidence="10">
    <location>
        <begin position="1"/>
        <end position="43"/>
    </location>
</feature>
<accession>A0A2T6ZJE1</accession>
<evidence type="ECO:0000256" key="1">
    <source>
        <dbReference type="ARBA" id="ARBA00004567"/>
    </source>
</evidence>
<name>A0A2T6ZJE1_TUBBO</name>
<evidence type="ECO:0000256" key="7">
    <source>
        <dbReference type="ARBA" id="ARBA00023132"/>
    </source>
</evidence>
<keyword evidence="9" id="KW-0472">Membrane</keyword>
<dbReference type="GO" id="GO:0045893">
    <property type="term" value="P:positive regulation of DNA-templated transcription"/>
    <property type="evidence" value="ECO:0007669"/>
    <property type="project" value="TreeGrafter"/>
</dbReference>
<dbReference type="STRING" id="42251.A0A2T6ZJE1"/>
<gene>
    <name evidence="11" type="ORF">B9Z19DRAFT_993874</name>
</gene>
<keyword evidence="4 9" id="KW-0509">mRNA transport</keyword>
<keyword evidence="5 9" id="KW-0653">Protein transport</keyword>
<dbReference type="GO" id="GO:0031080">
    <property type="term" value="C:nuclear pore outer ring"/>
    <property type="evidence" value="ECO:0007669"/>
    <property type="project" value="TreeGrafter"/>
</dbReference>
<sequence>MWGVTDNSDDPDSSTGDDSEEEEDGDEDGVYDDGTGKALNRRRREKDLTRLSKVTERLVESDTPLDPTNELELAAGACLVWDTNVVVQVMPKFSLLVASALVEICGVAGSIQRGKIGSEGKNRGMMGGFDEDELAVFGTNRGSGAEAEKADGVVKEYAAGLFGVEWVDEKAQVEGWEVAVGVFHRVRGGREMSGKLLTQLELTSKERVEKLLTYCGENNLEDEASEIAASFAERLSGTTSYGDSLHFFSLANDRFSLHNILTKLTTSSLLHSTPSPAPSSLDPVLSSLLKTPTSITSPILRFELSGYATLRNFYESRDSGDHSRAVKALVAVLKSAGEKLDGGVYDADWDSAVEEWMIAVLLGELMPYINPRKRYIGMREAMDVLKVITDFECVRGDVWRRAEEFLQRVLAHKDSRGDGGSGGNAGGVNGMTESGYMAGSMISSWESVRDGIDSGLVSANAAPGATQRAWDWREGAEGWKVADIIRVVRLGIAKIVADAWLLGE</sequence>
<dbReference type="Proteomes" id="UP000244722">
    <property type="component" value="Unassembled WGS sequence"/>
</dbReference>
<keyword evidence="6 9" id="KW-0811">Translocation</keyword>
<evidence type="ECO:0000256" key="2">
    <source>
        <dbReference type="ARBA" id="ARBA00005573"/>
    </source>
</evidence>
<dbReference type="GO" id="GO:0006606">
    <property type="term" value="P:protein import into nucleus"/>
    <property type="evidence" value="ECO:0007669"/>
    <property type="project" value="TreeGrafter"/>
</dbReference>
<evidence type="ECO:0000256" key="8">
    <source>
        <dbReference type="ARBA" id="ARBA00023242"/>
    </source>
</evidence>
<keyword evidence="12" id="KW-1185">Reference proteome</keyword>
<keyword evidence="3 9" id="KW-0813">Transport</keyword>
<evidence type="ECO:0000256" key="4">
    <source>
        <dbReference type="ARBA" id="ARBA00022816"/>
    </source>
</evidence>
<dbReference type="OrthoDB" id="5422384at2759"/>